<feature type="transmembrane region" description="Helical" evidence="7">
    <location>
        <begin position="12"/>
        <end position="30"/>
    </location>
</feature>
<comment type="subcellular location">
    <subcellularLocation>
        <location evidence="1 7">Cell membrane</location>
        <topology evidence="1 7">Multi-pass membrane protein</topology>
    </subcellularLocation>
</comment>
<dbReference type="AlphaFoldDB" id="A0A090J5B0"/>
<dbReference type="GO" id="GO:0005886">
    <property type="term" value="C:plasma membrane"/>
    <property type="evidence" value="ECO:0007669"/>
    <property type="project" value="UniProtKB-SubCell"/>
</dbReference>
<sequence>MVQFIIRRFAQMVLLLIGISFIVFMSMHLAPGDPATIIGGPTATKSDIEAIRADLGLNKPVLVQYIDYMNGLIHGDLGYSYRTGQSVTEAITTRFPITIKLAVASMIVAIVIGITAGIISARKPNSMLDFASTTFSLVGVSIPNFWLGTMLILLFSVNLQWLPIGGLNSPFYTTEGFKELILPAITLGTSTAAIIARMTRSSMLEVAQADYIRTARAKGVKQRKVVWVHSLRNALIPVLTVAGINFGGLLGGTIITEQVFAINGIGRLMIEGIASRDFPMVQGTVLLVAGIFVFINLIVDLLYAAVDPRISYD</sequence>
<dbReference type="Proteomes" id="UP000040576">
    <property type="component" value="Unassembled WGS sequence"/>
</dbReference>
<dbReference type="EMBL" id="CCRF01000101">
    <property type="protein sequence ID" value="CEE03105.1"/>
    <property type="molecule type" value="Genomic_DNA"/>
</dbReference>
<organism evidence="9 10">
    <name type="scientific">Caldibacillus thermoamylovorans</name>
    <dbReference type="NCBI Taxonomy" id="35841"/>
    <lineage>
        <taxon>Bacteria</taxon>
        <taxon>Bacillati</taxon>
        <taxon>Bacillota</taxon>
        <taxon>Bacilli</taxon>
        <taxon>Bacillales</taxon>
        <taxon>Bacillaceae</taxon>
        <taxon>Caldibacillus</taxon>
    </lineage>
</organism>
<evidence type="ECO:0000259" key="8">
    <source>
        <dbReference type="PROSITE" id="PS50928"/>
    </source>
</evidence>
<evidence type="ECO:0000256" key="2">
    <source>
        <dbReference type="ARBA" id="ARBA00022448"/>
    </source>
</evidence>
<name>A0A090J5B0_9BACI</name>
<dbReference type="PANTHER" id="PTHR43163:SF6">
    <property type="entry name" value="DIPEPTIDE TRANSPORT SYSTEM PERMEASE PROTEIN DPPB-RELATED"/>
    <property type="match status" value="1"/>
</dbReference>
<protein>
    <submittedName>
        <fullName evidence="9">Putative peptide transport system permease protein BRA1092/BS1330_II1084</fullName>
    </submittedName>
</protein>
<feature type="domain" description="ABC transmembrane type-1" evidence="8">
    <location>
        <begin position="95"/>
        <end position="303"/>
    </location>
</feature>
<dbReference type="Pfam" id="PF19300">
    <property type="entry name" value="BPD_transp_1_N"/>
    <property type="match status" value="1"/>
</dbReference>
<keyword evidence="6 7" id="KW-0472">Membrane</keyword>
<dbReference type="InterPro" id="IPR000515">
    <property type="entry name" value="MetI-like"/>
</dbReference>
<dbReference type="PROSITE" id="PS50928">
    <property type="entry name" value="ABC_TM1"/>
    <property type="match status" value="1"/>
</dbReference>
<dbReference type="InterPro" id="IPR035906">
    <property type="entry name" value="MetI-like_sf"/>
</dbReference>
<gene>
    <name evidence="9" type="ORF">BT1A1_3323</name>
</gene>
<dbReference type="PANTHER" id="PTHR43163">
    <property type="entry name" value="DIPEPTIDE TRANSPORT SYSTEM PERMEASE PROTEIN DPPB-RELATED"/>
    <property type="match status" value="1"/>
</dbReference>
<feature type="transmembrane region" description="Helical" evidence="7">
    <location>
        <begin position="177"/>
        <end position="196"/>
    </location>
</feature>
<proteinExistence type="inferred from homology"/>
<keyword evidence="2 7" id="KW-0813">Transport</keyword>
<keyword evidence="3" id="KW-1003">Cell membrane</keyword>
<dbReference type="SUPFAM" id="SSF161098">
    <property type="entry name" value="MetI-like"/>
    <property type="match status" value="1"/>
</dbReference>
<dbReference type="InterPro" id="IPR045621">
    <property type="entry name" value="BPD_transp_1_N"/>
</dbReference>
<dbReference type="RefSeq" id="WP_034773202.1">
    <property type="nucleotide sequence ID" value="NZ_CCRF01000101.1"/>
</dbReference>
<dbReference type="GeneID" id="92962716"/>
<comment type="similarity">
    <text evidence="7">Belongs to the binding-protein-dependent transport system permease family.</text>
</comment>
<dbReference type="Pfam" id="PF00528">
    <property type="entry name" value="BPD_transp_1"/>
    <property type="match status" value="1"/>
</dbReference>
<evidence type="ECO:0000313" key="10">
    <source>
        <dbReference type="Proteomes" id="UP000040576"/>
    </source>
</evidence>
<keyword evidence="5 7" id="KW-1133">Transmembrane helix</keyword>
<keyword evidence="10" id="KW-1185">Reference proteome</keyword>
<evidence type="ECO:0000256" key="5">
    <source>
        <dbReference type="ARBA" id="ARBA00022989"/>
    </source>
</evidence>
<keyword evidence="4 7" id="KW-0812">Transmembrane</keyword>
<evidence type="ECO:0000256" key="6">
    <source>
        <dbReference type="ARBA" id="ARBA00023136"/>
    </source>
</evidence>
<feature type="transmembrane region" description="Helical" evidence="7">
    <location>
        <begin position="285"/>
        <end position="306"/>
    </location>
</feature>
<reference evidence="9 10" key="1">
    <citation type="submission" date="2014-07" db="EMBL/GenBank/DDBJ databases">
        <authorList>
            <person name="Wibberg Daniel"/>
        </authorList>
    </citation>
    <scope>NUCLEOTIDE SEQUENCE [LARGE SCALE GENOMIC DNA]</scope>
</reference>
<dbReference type="GO" id="GO:0055085">
    <property type="term" value="P:transmembrane transport"/>
    <property type="evidence" value="ECO:0007669"/>
    <property type="project" value="InterPro"/>
</dbReference>
<evidence type="ECO:0000256" key="3">
    <source>
        <dbReference type="ARBA" id="ARBA00022475"/>
    </source>
</evidence>
<accession>A0A090J5B0</accession>
<dbReference type="Gene3D" id="1.10.3720.10">
    <property type="entry name" value="MetI-like"/>
    <property type="match status" value="1"/>
</dbReference>
<evidence type="ECO:0000313" key="9">
    <source>
        <dbReference type="EMBL" id="CEE03105.1"/>
    </source>
</evidence>
<evidence type="ECO:0000256" key="4">
    <source>
        <dbReference type="ARBA" id="ARBA00022692"/>
    </source>
</evidence>
<evidence type="ECO:0000256" key="7">
    <source>
        <dbReference type="RuleBase" id="RU363032"/>
    </source>
</evidence>
<feature type="transmembrane region" description="Helical" evidence="7">
    <location>
        <begin position="133"/>
        <end position="157"/>
    </location>
</feature>
<dbReference type="CDD" id="cd06261">
    <property type="entry name" value="TM_PBP2"/>
    <property type="match status" value="1"/>
</dbReference>
<feature type="transmembrane region" description="Helical" evidence="7">
    <location>
        <begin position="101"/>
        <end position="121"/>
    </location>
</feature>
<evidence type="ECO:0000256" key="1">
    <source>
        <dbReference type="ARBA" id="ARBA00004651"/>
    </source>
</evidence>